<proteinExistence type="predicted"/>
<sequence>MSAAPGHAPSTIDSASTSRIGRRLHWATLLLAGSLLTACVTSPSPTSTDSARFDPTSLIKGGPIPGSQGYPTLAPLLRRVTPAVVNITVDSRIPREEHPFLDDPDFRHFLDRMGLPVPEIDPAERRRSQGSGIIVDAARGYVMTNDHLLKDATRIQVTLKDRRTFEARRLGADSGSDLAILEIPPVSLRPLPLGDSDRLEVGDFVVAIGNPFGLGQTATLGIVSAVGRSGVGGSRLGKLIQTDASINPGNSGGPLVNLAGEVVGINTALIGPTGGNVGIGFAVPSNRARAALRAVTGRH</sequence>
<dbReference type="Proteomes" id="UP000592294">
    <property type="component" value="Unassembled WGS sequence"/>
</dbReference>
<accession>A0A850RHU5</accession>
<dbReference type="Pfam" id="PF13365">
    <property type="entry name" value="Trypsin_2"/>
    <property type="match status" value="1"/>
</dbReference>
<evidence type="ECO:0000313" key="2">
    <source>
        <dbReference type="Proteomes" id="UP000592294"/>
    </source>
</evidence>
<dbReference type="GO" id="GO:0004252">
    <property type="term" value="F:serine-type endopeptidase activity"/>
    <property type="evidence" value="ECO:0007669"/>
    <property type="project" value="InterPro"/>
</dbReference>
<dbReference type="PANTHER" id="PTHR22939:SF129">
    <property type="entry name" value="SERINE PROTEASE HTRA2, MITOCHONDRIAL"/>
    <property type="match status" value="1"/>
</dbReference>
<gene>
    <name evidence="1" type="ORF">HW932_05140</name>
</gene>
<dbReference type="PRINTS" id="PR00834">
    <property type="entry name" value="PROTEASES2C"/>
</dbReference>
<dbReference type="InterPro" id="IPR001940">
    <property type="entry name" value="Peptidase_S1C"/>
</dbReference>
<dbReference type="EMBL" id="JABZEO010000003">
    <property type="protein sequence ID" value="NVZ08643.1"/>
    <property type="molecule type" value="Genomic_DNA"/>
</dbReference>
<organism evidence="1 2">
    <name type="scientific">Allochromatium humboldtianum</name>
    <dbReference type="NCBI Taxonomy" id="504901"/>
    <lineage>
        <taxon>Bacteria</taxon>
        <taxon>Pseudomonadati</taxon>
        <taxon>Pseudomonadota</taxon>
        <taxon>Gammaproteobacteria</taxon>
        <taxon>Chromatiales</taxon>
        <taxon>Chromatiaceae</taxon>
        <taxon>Allochromatium</taxon>
    </lineage>
</organism>
<keyword evidence="2" id="KW-1185">Reference proteome</keyword>
<dbReference type="RefSeq" id="WP_176975429.1">
    <property type="nucleotide sequence ID" value="NZ_JABZEO010000003.1"/>
</dbReference>
<dbReference type="GO" id="GO:0042597">
    <property type="term" value="C:periplasmic space"/>
    <property type="evidence" value="ECO:0007669"/>
    <property type="project" value="TreeGrafter"/>
</dbReference>
<dbReference type="InterPro" id="IPR009003">
    <property type="entry name" value="Peptidase_S1_PA"/>
</dbReference>
<dbReference type="PANTHER" id="PTHR22939">
    <property type="entry name" value="SERINE PROTEASE FAMILY S1C HTRA-RELATED"/>
    <property type="match status" value="1"/>
</dbReference>
<dbReference type="GO" id="GO:0006515">
    <property type="term" value="P:protein quality control for misfolded or incompletely synthesized proteins"/>
    <property type="evidence" value="ECO:0007669"/>
    <property type="project" value="TreeGrafter"/>
</dbReference>
<dbReference type="AlphaFoldDB" id="A0A850RHU5"/>
<dbReference type="Gene3D" id="2.40.10.120">
    <property type="match status" value="1"/>
</dbReference>
<comment type="caution">
    <text evidence="1">The sequence shown here is derived from an EMBL/GenBank/DDBJ whole genome shotgun (WGS) entry which is preliminary data.</text>
</comment>
<protein>
    <submittedName>
        <fullName evidence="1">Trypsin-like peptidase domain-containing protein</fullName>
    </submittedName>
</protein>
<reference evidence="1 2" key="1">
    <citation type="submission" date="2020-06" db="EMBL/GenBank/DDBJ databases">
        <title>Whole-genome sequence of Allochromatium humboldtianum DSM 21881, type strain.</title>
        <authorList>
            <person name="Kyndt J.A."/>
            <person name="Meyer T.E."/>
        </authorList>
    </citation>
    <scope>NUCLEOTIDE SEQUENCE [LARGE SCALE GENOMIC DNA]</scope>
    <source>
        <strain evidence="1 2">DSM 21881</strain>
    </source>
</reference>
<dbReference type="SUPFAM" id="SSF50494">
    <property type="entry name" value="Trypsin-like serine proteases"/>
    <property type="match status" value="1"/>
</dbReference>
<name>A0A850RHU5_9GAMM</name>
<evidence type="ECO:0000313" key="1">
    <source>
        <dbReference type="EMBL" id="NVZ08643.1"/>
    </source>
</evidence>